<dbReference type="GO" id="GO:0005829">
    <property type="term" value="C:cytosol"/>
    <property type="evidence" value="ECO:0007669"/>
    <property type="project" value="TreeGrafter"/>
</dbReference>
<protein>
    <recommendedName>
        <fullName evidence="7">3-deoxy-manno-octulosonate cytidylyltransferase</fullName>
        <ecNumber evidence="7">2.7.7.38</ecNumber>
    </recommendedName>
    <alternativeName>
        <fullName evidence="8">CMP-2-keto-3-deoxyoctulosonic acid synthase</fullName>
    </alternativeName>
</protein>
<keyword evidence="2" id="KW-0808">Transferase</keyword>
<evidence type="ECO:0000256" key="8">
    <source>
        <dbReference type="ARBA" id="ARBA00082857"/>
    </source>
</evidence>
<dbReference type="AlphaFoldDB" id="A0AAW1RSV3"/>
<evidence type="ECO:0000313" key="10">
    <source>
        <dbReference type="Proteomes" id="UP001445335"/>
    </source>
</evidence>
<evidence type="ECO:0000256" key="7">
    <source>
        <dbReference type="ARBA" id="ARBA00066873"/>
    </source>
</evidence>
<evidence type="ECO:0000256" key="6">
    <source>
        <dbReference type="ARBA" id="ARBA00060845"/>
    </source>
</evidence>
<evidence type="ECO:0000313" key="9">
    <source>
        <dbReference type="EMBL" id="KAK9836969.1"/>
    </source>
</evidence>
<dbReference type="SUPFAM" id="SSF53448">
    <property type="entry name" value="Nucleotide-diphospho-sugar transferases"/>
    <property type="match status" value="1"/>
</dbReference>
<dbReference type="HAMAP" id="MF_00057">
    <property type="entry name" value="KdsB"/>
    <property type="match status" value="1"/>
</dbReference>
<dbReference type="PANTHER" id="PTHR42866">
    <property type="entry name" value="3-DEOXY-MANNO-OCTULOSONATE CYTIDYLYLTRANSFERASE"/>
    <property type="match status" value="1"/>
</dbReference>
<evidence type="ECO:0000256" key="5">
    <source>
        <dbReference type="ARBA" id="ARBA00060624"/>
    </source>
</evidence>
<organism evidence="9 10">
    <name type="scientific">Elliptochloris bilobata</name>
    <dbReference type="NCBI Taxonomy" id="381761"/>
    <lineage>
        <taxon>Eukaryota</taxon>
        <taxon>Viridiplantae</taxon>
        <taxon>Chlorophyta</taxon>
        <taxon>core chlorophytes</taxon>
        <taxon>Trebouxiophyceae</taxon>
        <taxon>Trebouxiophyceae incertae sedis</taxon>
        <taxon>Elliptochloris clade</taxon>
        <taxon>Elliptochloris</taxon>
    </lineage>
</organism>
<dbReference type="GO" id="GO:0008690">
    <property type="term" value="F:3-deoxy-manno-octulosonate cytidylyltransferase activity"/>
    <property type="evidence" value="ECO:0007669"/>
    <property type="project" value="UniProtKB-EC"/>
</dbReference>
<dbReference type="Gene3D" id="3.90.550.10">
    <property type="entry name" value="Spore Coat Polysaccharide Biosynthesis Protein SpsA, Chain A"/>
    <property type="match status" value="1"/>
</dbReference>
<evidence type="ECO:0000256" key="1">
    <source>
        <dbReference type="ARBA" id="ARBA00004370"/>
    </source>
</evidence>
<dbReference type="CDD" id="cd02517">
    <property type="entry name" value="CMP-KDO-Synthetase"/>
    <property type="match status" value="1"/>
</dbReference>
<dbReference type="FunFam" id="3.90.550.10:FF:000011">
    <property type="entry name" value="3-deoxy-manno-octulosonate cytidylyltransferase"/>
    <property type="match status" value="1"/>
</dbReference>
<dbReference type="GO" id="GO:0016020">
    <property type="term" value="C:membrane"/>
    <property type="evidence" value="ECO:0007669"/>
    <property type="project" value="UniProtKB-SubCell"/>
</dbReference>
<comment type="similarity">
    <text evidence="6">Belongs to the KdsB family.</text>
</comment>
<reference evidence="9 10" key="1">
    <citation type="journal article" date="2024" name="Nat. Commun.">
        <title>Phylogenomics reveals the evolutionary origins of lichenization in chlorophyte algae.</title>
        <authorList>
            <person name="Puginier C."/>
            <person name="Libourel C."/>
            <person name="Otte J."/>
            <person name="Skaloud P."/>
            <person name="Haon M."/>
            <person name="Grisel S."/>
            <person name="Petersen M."/>
            <person name="Berrin J.G."/>
            <person name="Delaux P.M."/>
            <person name="Dal Grande F."/>
            <person name="Keller J."/>
        </authorList>
    </citation>
    <scope>NUCLEOTIDE SEQUENCE [LARGE SCALE GENOMIC DNA]</scope>
    <source>
        <strain evidence="9 10">SAG 245.80</strain>
    </source>
</reference>
<name>A0AAW1RSV3_9CHLO</name>
<dbReference type="Pfam" id="PF02348">
    <property type="entry name" value="CTP_transf_3"/>
    <property type="match status" value="1"/>
</dbReference>
<dbReference type="InterPro" id="IPR003329">
    <property type="entry name" value="Cytidylyl_trans"/>
</dbReference>
<accession>A0AAW1RSV3</accession>
<gene>
    <name evidence="9" type="ORF">WJX81_003136</name>
</gene>
<dbReference type="Proteomes" id="UP001445335">
    <property type="component" value="Unassembled WGS sequence"/>
</dbReference>
<dbReference type="NCBIfam" id="NF003952">
    <property type="entry name" value="PRK05450.1-5"/>
    <property type="match status" value="1"/>
</dbReference>
<dbReference type="NCBIfam" id="NF003950">
    <property type="entry name" value="PRK05450.1-3"/>
    <property type="match status" value="1"/>
</dbReference>
<comment type="subcellular location">
    <subcellularLocation>
        <location evidence="1">Membrane</location>
    </subcellularLocation>
</comment>
<evidence type="ECO:0000256" key="3">
    <source>
        <dbReference type="ARBA" id="ARBA00022695"/>
    </source>
</evidence>
<comment type="pathway">
    <text evidence="5">Nucleotide-sugar biosynthesis; CMP-3-deoxy-D-manno-octulosonate biosynthesis; CMP-3-deoxy-D-manno-octulosonate from 3-deoxy-D-manno-octulosonate and CTP: step 1/1.</text>
</comment>
<proteinExistence type="inferred from homology"/>
<dbReference type="EC" id="2.7.7.38" evidence="7"/>
<dbReference type="GO" id="GO:0044281">
    <property type="term" value="P:small molecule metabolic process"/>
    <property type="evidence" value="ECO:0007669"/>
    <property type="project" value="UniProtKB-ARBA"/>
</dbReference>
<dbReference type="PANTHER" id="PTHR42866:SF2">
    <property type="entry name" value="3-DEOXY-MANNO-OCTULOSONATE CYTIDYLYLTRANSFERASE, MITOCHONDRIAL"/>
    <property type="match status" value="1"/>
</dbReference>
<dbReference type="GO" id="GO:1901137">
    <property type="term" value="P:carbohydrate derivative biosynthetic process"/>
    <property type="evidence" value="ECO:0007669"/>
    <property type="project" value="UniProtKB-ARBA"/>
</dbReference>
<dbReference type="EMBL" id="JALJOU010000024">
    <property type="protein sequence ID" value="KAK9836969.1"/>
    <property type="molecule type" value="Genomic_DNA"/>
</dbReference>
<evidence type="ECO:0000256" key="4">
    <source>
        <dbReference type="ARBA" id="ARBA00050198"/>
    </source>
</evidence>
<evidence type="ECO:0000256" key="2">
    <source>
        <dbReference type="ARBA" id="ARBA00022679"/>
    </source>
</evidence>
<keyword evidence="10" id="KW-1185">Reference proteome</keyword>
<keyword evidence="3" id="KW-0548">Nucleotidyltransferase</keyword>
<comment type="caution">
    <text evidence="9">The sequence shown here is derived from an EMBL/GenBank/DDBJ whole genome shotgun (WGS) entry which is preliminary data.</text>
</comment>
<comment type="catalytic activity">
    <reaction evidence="4">
        <text>3-deoxy-alpha-D-manno-oct-2-ulosonate + CTP = CMP-3-deoxy-beta-D-manno-octulosonate + diphosphate</text>
        <dbReference type="Rhea" id="RHEA:23448"/>
        <dbReference type="ChEBI" id="CHEBI:33019"/>
        <dbReference type="ChEBI" id="CHEBI:37563"/>
        <dbReference type="ChEBI" id="CHEBI:85986"/>
        <dbReference type="ChEBI" id="CHEBI:85987"/>
        <dbReference type="EC" id="2.7.7.38"/>
    </reaction>
</comment>
<dbReference type="NCBIfam" id="TIGR00466">
    <property type="entry name" value="kdsB"/>
    <property type="match status" value="1"/>
</dbReference>
<dbReference type="InterPro" id="IPR004528">
    <property type="entry name" value="KdsB"/>
</dbReference>
<dbReference type="InterPro" id="IPR029044">
    <property type="entry name" value="Nucleotide-diphossugar_trans"/>
</dbReference>
<sequence length="254" mass="28218">MRVVGVIPARYKSGRFPGKPLVDILGKPMVVRTWEQACKARTLDAVVVATDDDRIADVCRRAGARVVMTSETCANGTERCHEAVTRMGEQYDIVINIQGDEPLMEPHIIDDVVLALKHSPDAVYSTAATPMPLEDVHVHSRVKVVVDRHGYALYFSRGPLPAHKGADPKPFPPPFQDRRYLLHLGLQCFDRVFLAAYCQMPSTPLMAMEDLEQLKVLENGYRIKVIIVAHTAHGVDEPEDVGAIEAKMRELGLT</sequence>